<dbReference type="OrthoDB" id="412367at2759"/>
<comment type="caution">
    <text evidence="3">The sequence shown here is derived from an EMBL/GenBank/DDBJ whole genome shotgun (WGS) entry which is preliminary data.</text>
</comment>
<sequence length="972" mass="108158">MAALLAQAAQASAECCLPSSTGRCGDDTPGTICCGYTACAFLCCNCGAGGCRSHEPPESCSSDLGSLMVRCRTRRRYDLKTVGDLKDFADTNCTSFNAPLDVPSTGLDHWITFAEAVDITGGEAPHVDVRIAHSNYIGHYTSCCDCHMFASFAACNRCGLVEKGSAFSAATGTCPHRWQGCAGKMVFAARVVPLLSSQSEAQKWEQRVGQSCYCDSIRYMQCDRCGMLRKERGWGSAAEQCDHHDTQGCPGKMQLAAGGKATFAPLQEWEHRLRQPCNCMSPAVSLRLSTVGGQTLEVGVRDDWTMGQVKVKMQQGDPHIQAAQASFSFDGGVLPDAFSVRLLRLHEDSPPISVILRRPEDVQLLRRVREDWQAIFSVPAEACRSAEVMFEVMSQARHAVQYAHVELLHDSQFLKRACEMRGHDRADPHRQQWLQDIADVMLLLCYAAAAGDKHLEEAAMQCPALRDASPLDCCDLVVLMVSKVSLPEPLKLSLLRLLRSGIPAACLAEGMNEVALSDCQGELAVSLLEAHQAPPKHSRAGRGRLFDMPASLGCHGFAWQVISRHQEAIPRCSFRRLLPFVRLDFLSLEDAVMLTPLCLRHQQPETAREVFLIVQARNLEEGVQLMCATELPLTSLQDLDSDRRAQILEEVMLDSVKDAPHLLSCIQKDFRQMWQLLLWAGAHKCLGVATSQHLHSVLHLVLTERRDSEHAVRVGRHLMCMFAACNVLRDSAAEHLPLEWLEDLGILDNDDDSTSRHVAHVVAQALLAQLERYSDDLLVEDMPQFWWLGVWGRESDTNCERAVCLLARWCSCAGQGQHETRFACSVLSWLPLTRLPNPSVLYDFPALPAQAIGIRAEQLACKASQDASRAHEAARTARQKASEALREARCAQRAADTAHTLAQQALREAGRAADLANDALRASNCQCQRPVSEDYDYSDYDERQQQEDDYDYDDYDDYDDRRDDDEYYYRMY</sequence>
<dbReference type="Proteomes" id="UP000604046">
    <property type="component" value="Unassembled WGS sequence"/>
</dbReference>
<proteinExistence type="predicted"/>
<evidence type="ECO:0000256" key="1">
    <source>
        <dbReference type="SAM" id="MobiDB-lite"/>
    </source>
</evidence>
<keyword evidence="4" id="KW-1185">Reference proteome</keyword>
<dbReference type="EMBL" id="CAJNDS010002190">
    <property type="protein sequence ID" value="CAE7365114.1"/>
    <property type="molecule type" value="Genomic_DNA"/>
</dbReference>
<accession>A0A812PUB6</accession>
<evidence type="ECO:0000313" key="3">
    <source>
        <dbReference type="EMBL" id="CAE7365114.1"/>
    </source>
</evidence>
<reference evidence="3" key="1">
    <citation type="submission" date="2021-02" db="EMBL/GenBank/DDBJ databases">
        <authorList>
            <person name="Dougan E. K."/>
            <person name="Rhodes N."/>
            <person name="Thang M."/>
            <person name="Chan C."/>
        </authorList>
    </citation>
    <scope>NUCLEOTIDE SEQUENCE</scope>
</reference>
<dbReference type="AlphaFoldDB" id="A0A812PUB6"/>
<protein>
    <submittedName>
        <fullName evidence="3">PsmD12 protein</fullName>
    </submittedName>
</protein>
<feature type="region of interest" description="Disordered" evidence="1">
    <location>
        <begin position="933"/>
        <end position="966"/>
    </location>
</feature>
<name>A0A812PUB6_9DINO</name>
<dbReference type="InterPro" id="IPR000626">
    <property type="entry name" value="Ubiquitin-like_dom"/>
</dbReference>
<evidence type="ECO:0000313" key="4">
    <source>
        <dbReference type="Proteomes" id="UP000604046"/>
    </source>
</evidence>
<dbReference type="PROSITE" id="PS50053">
    <property type="entry name" value="UBIQUITIN_2"/>
    <property type="match status" value="1"/>
</dbReference>
<organism evidence="3 4">
    <name type="scientific">Symbiodinium natans</name>
    <dbReference type="NCBI Taxonomy" id="878477"/>
    <lineage>
        <taxon>Eukaryota</taxon>
        <taxon>Sar</taxon>
        <taxon>Alveolata</taxon>
        <taxon>Dinophyceae</taxon>
        <taxon>Suessiales</taxon>
        <taxon>Symbiodiniaceae</taxon>
        <taxon>Symbiodinium</taxon>
    </lineage>
</organism>
<gene>
    <name evidence="3" type="primary">psmD12</name>
    <name evidence="3" type="ORF">SNAT2548_LOCUS19779</name>
</gene>
<feature type="domain" description="Ubiquitin-like" evidence="2">
    <location>
        <begin position="284"/>
        <end position="349"/>
    </location>
</feature>
<evidence type="ECO:0000259" key="2">
    <source>
        <dbReference type="PROSITE" id="PS50053"/>
    </source>
</evidence>
<feature type="compositionally biased region" description="Acidic residues" evidence="1">
    <location>
        <begin position="947"/>
        <end position="966"/>
    </location>
</feature>